<evidence type="ECO:0000313" key="1">
    <source>
        <dbReference type="EMBL" id="JAD54725.1"/>
    </source>
</evidence>
<accession>A0A0A9B0N3</accession>
<name>A0A0A9B0N3_ARUDO</name>
<sequence>MRSSKQATHHNPRAAMHGQLISLSEDGAITERLALLDGRTTAMKRQKYSEVRKGKVAQKLCLA</sequence>
<reference evidence="1" key="2">
    <citation type="journal article" date="2015" name="Data Brief">
        <title>Shoot transcriptome of the giant reed, Arundo donax.</title>
        <authorList>
            <person name="Barrero R.A."/>
            <person name="Guerrero F.D."/>
            <person name="Moolhuijzen P."/>
            <person name="Goolsby J.A."/>
            <person name="Tidwell J."/>
            <person name="Bellgard S.E."/>
            <person name="Bellgard M.I."/>
        </authorList>
    </citation>
    <scope>NUCLEOTIDE SEQUENCE</scope>
    <source>
        <tissue evidence="1">Shoot tissue taken approximately 20 cm above the soil surface</tissue>
    </source>
</reference>
<reference evidence="1" key="1">
    <citation type="submission" date="2014-09" db="EMBL/GenBank/DDBJ databases">
        <authorList>
            <person name="Magalhaes I.L.F."/>
            <person name="Oliveira U."/>
            <person name="Santos F.R."/>
            <person name="Vidigal T.H.D.A."/>
            <person name="Brescovit A.D."/>
            <person name="Santos A.J."/>
        </authorList>
    </citation>
    <scope>NUCLEOTIDE SEQUENCE</scope>
    <source>
        <tissue evidence="1">Shoot tissue taken approximately 20 cm above the soil surface</tissue>
    </source>
</reference>
<dbReference type="AlphaFoldDB" id="A0A0A9B0N3"/>
<organism evidence="1">
    <name type="scientific">Arundo donax</name>
    <name type="common">Giant reed</name>
    <name type="synonym">Donax arundinaceus</name>
    <dbReference type="NCBI Taxonomy" id="35708"/>
    <lineage>
        <taxon>Eukaryota</taxon>
        <taxon>Viridiplantae</taxon>
        <taxon>Streptophyta</taxon>
        <taxon>Embryophyta</taxon>
        <taxon>Tracheophyta</taxon>
        <taxon>Spermatophyta</taxon>
        <taxon>Magnoliopsida</taxon>
        <taxon>Liliopsida</taxon>
        <taxon>Poales</taxon>
        <taxon>Poaceae</taxon>
        <taxon>PACMAD clade</taxon>
        <taxon>Arundinoideae</taxon>
        <taxon>Arundineae</taxon>
        <taxon>Arundo</taxon>
    </lineage>
</organism>
<proteinExistence type="predicted"/>
<protein>
    <submittedName>
        <fullName evidence="1">Uncharacterized protein</fullName>
    </submittedName>
</protein>
<dbReference type="EMBL" id="GBRH01243170">
    <property type="protein sequence ID" value="JAD54725.1"/>
    <property type="molecule type" value="Transcribed_RNA"/>
</dbReference>